<protein>
    <recommendedName>
        <fullName evidence="11">Heme response regulator HssR</fullName>
    </recommendedName>
</protein>
<dbReference type="InterPro" id="IPR001867">
    <property type="entry name" value="OmpR/PhoB-type_DNA-bd"/>
</dbReference>
<dbReference type="PANTHER" id="PTHR48111:SF49">
    <property type="entry name" value="HEME RESPONSE REGULATOR HSSR"/>
    <property type="match status" value="1"/>
</dbReference>
<dbReference type="SUPFAM" id="SSF52172">
    <property type="entry name" value="CheY-like"/>
    <property type="match status" value="1"/>
</dbReference>
<evidence type="ECO:0000256" key="9">
    <source>
        <dbReference type="ARBA" id="ARBA00023163"/>
    </source>
</evidence>
<feature type="domain" description="OmpR/PhoB-type" evidence="15">
    <location>
        <begin position="124"/>
        <end position="221"/>
    </location>
</feature>
<keyword evidence="17" id="KW-1185">Reference proteome</keyword>
<dbReference type="InterPro" id="IPR001789">
    <property type="entry name" value="Sig_transdc_resp-reg_receiver"/>
</dbReference>
<evidence type="ECO:0000313" key="17">
    <source>
        <dbReference type="Proteomes" id="UP000297776"/>
    </source>
</evidence>
<keyword evidence="6" id="KW-0843">Virulence</keyword>
<keyword evidence="5" id="KW-0805">Transcription regulation</keyword>
<evidence type="ECO:0000256" key="1">
    <source>
        <dbReference type="ARBA" id="ARBA00004496"/>
    </source>
</evidence>
<dbReference type="Pfam" id="PF00486">
    <property type="entry name" value="Trans_reg_C"/>
    <property type="match status" value="1"/>
</dbReference>
<dbReference type="GO" id="GO:0032993">
    <property type="term" value="C:protein-DNA complex"/>
    <property type="evidence" value="ECO:0007669"/>
    <property type="project" value="TreeGrafter"/>
</dbReference>
<evidence type="ECO:0000256" key="8">
    <source>
        <dbReference type="ARBA" id="ARBA00023159"/>
    </source>
</evidence>
<dbReference type="GO" id="GO:0005829">
    <property type="term" value="C:cytosol"/>
    <property type="evidence" value="ECO:0007669"/>
    <property type="project" value="TreeGrafter"/>
</dbReference>
<name>A0A4Y8LMB0_9BACL</name>
<dbReference type="Gene3D" id="6.10.250.690">
    <property type="match status" value="1"/>
</dbReference>
<evidence type="ECO:0000313" key="16">
    <source>
        <dbReference type="EMBL" id="TFE02397.1"/>
    </source>
</evidence>
<evidence type="ECO:0000259" key="15">
    <source>
        <dbReference type="PROSITE" id="PS51755"/>
    </source>
</evidence>
<comment type="function">
    <text evidence="10">Member of the two-component regulatory system HssS/HssR involved in intracellular heme homeostasis and tempering of staphylococcal virulence. Phosphorylated HssR binds to a direct repeat sequence within hrtAB promoter and activates the expression of hrtAB, an efflux pump, in response to extracellular heme, hemin, hemoglobin or blood.</text>
</comment>
<gene>
    <name evidence="16" type="ORF">E2626_07410</name>
</gene>
<dbReference type="OrthoDB" id="9790442at2"/>
<keyword evidence="9" id="KW-0804">Transcription</keyword>
<dbReference type="SMART" id="SM00862">
    <property type="entry name" value="Trans_reg_C"/>
    <property type="match status" value="1"/>
</dbReference>
<dbReference type="RefSeq" id="WP_134381094.1">
    <property type="nucleotide sequence ID" value="NZ_SORX01000003.1"/>
</dbReference>
<evidence type="ECO:0000256" key="10">
    <source>
        <dbReference type="ARBA" id="ARBA00037471"/>
    </source>
</evidence>
<dbReference type="GO" id="GO:0006355">
    <property type="term" value="P:regulation of DNA-templated transcription"/>
    <property type="evidence" value="ECO:0007669"/>
    <property type="project" value="InterPro"/>
</dbReference>
<dbReference type="InterPro" id="IPR011006">
    <property type="entry name" value="CheY-like_superfamily"/>
</dbReference>
<dbReference type="Gene3D" id="1.10.10.10">
    <property type="entry name" value="Winged helix-like DNA-binding domain superfamily/Winged helix DNA-binding domain"/>
    <property type="match status" value="1"/>
</dbReference>
<dbReference type="Proteomes" id="UP000297776">
    <property type="component" value="Unassembled WGS sequence"/>
</dbReference>
<evidence type="ECO:0000256" key="13">
    <source>
        <dbReference type="PROSITE-ProRule" id="PRU01091"/>
    </source>
</evidence>
<dbReference type="PROSITE" id="PS51755">
    <property type="entry name" value="OMPR_PHOB"/>
    <property type="match status" value="1"/>
</dbReference>
<proteinExistence type="predicted"/>
<evidence type="ECO:0000256" key="4">
    <source>
        <dbReference type="ARBA" id="ARBA00023012"/>
    </source>
</evidence>
<dbReference type="PROSITE" id="PS50110">
    <property type="entry name" value="RESPONSE_REGULATORY"/>
    <property type="match status" value="1"/>
</dbReference>
<dbReference type="GO" id="GO:0000976">
    <property type="term" value="F:transcription cis-regulatory region binding"/>
    <property type="evidence" value="ECO:0007669"/>
    <property type="project" value="TreeGrafter"/>
</dbReference>
<reference evidence="16 17" key="1">
    <citation type="submission" date="2019-03" db="EMBL/GenBank/DDBJ databases">
        <authorList>
            <person name="Yang Y."/>
        </authorList>
    </citation>
    <scope>NUCLEOTIDE SEQUENCE [LARGE SCALE GENOMIC DNA]</scope>
    <source>
        <strain evidence="16 17">ASL-1</strain>
    </source>
</reference>
<feature type="DNA-binding region" description="OmpR/PhoB-type" evidence="13">
    <location>
        <begin position="124"/>
        <end position="221"/>
    </location>
</feature>
<evidence type="ECO:0000256" key="2">
    <source>
        <dbReference type="ARBA" id="ARBA00022490"/>
    </source>
</evidence>
<keyword evidence="7 13" id="KW-0238">DNA-binding</keyword>
<dbReference type="InterPro" id="IPR036388">
    <property type="entry name" value="WH-like_DNA-bd_sf"/>
</dbReference>
<sequence length="223" mass="25577">MVRVLIVEDDQALRHYLREGMTQAGYRVFEAEDGSEALQVLDQQGIDLVITDVMMPNLDGVTLTSELREVYDFPVLMLTALETLEDKRKGFLSGADDYLVKPVELEELLLRVSALLRRAHISKEKQIKFGGTVIDDSSRTVTYGETTLELPLKEFQILFKLASSPTKIFTRQQLMDDIWGYDAESDLRTIDVHIKRIRQRLEGVNDFEVKTVWGLGYRLEVHI</sequence>
<comment type="caution">
    <text evidence="16">The sequence shown here is derived from an EMBL/GenBank/DDBJ whole genome shotgun (WGS) entry which is preliminary data.</text>
</comment>
<evidence type="ECO:0000256" key="11">
    <source>
        <dbReference type="ARBA" id="ARBA00039976"/>
    </source>
</evidence>
<dbReference type="EMBL" id="SORX01000003">
    <property type="protein sequence ID" value="TFE02397.1"/>
    <property type="molecule type" value="Genomic_DNA"/>
</dbReference>
<dbReference type="GO" id="GO:0000156">
    <property type="term" value="F:phosphorelay response regulator activity"/>
    <property type="evidence" value="ECO:0007669"/>
    <property type="project" value="TreeGrafter"/>
</dbReference>
<dbReference type="Pfam" id="PF00072">
    <property type="entry name" value="Response_reg"/>
    <property type="match status" value="1"/>
</dbReference>
<keyword evidence="4" id="KW-0902">Two-component regulatory system</keyword>
<dbReference type="Gene3D" id="3.40.50.2300">
    <property type="match status" value="1"/>
</dbReference>
<evidence type="ECO:0000256" key="5">
    <source>
        <dbReference type="ARBA" id="ARBA00023015"/>
    </source>
</evidence>
<keyword evidence="3 12" id="KW-0597">Phosphoprotein</keyword>
<evidence type="ECO:0000256" key="12">
    <source>
        <dbReference type="PROSITE-ProRule" id="PRU00169"/>
    </source>
</evidence>
<evidence type="ECO:0000256" key="3">
    <source>
        <dbReference type="ARBA" id="ARBA00022553"/>
    </source>
</evidence>
<feature type="modified residue" description="4-aspartylphosphate" evidence="12">
    <location>
        <position position="52"/>
    </location>
</feature>
<evidence type="ECO:0000259" key="14">
    <source>
        <dbReference type="PROSITE" id="PS50110"/>
    </source>
</evidence>
<dbReference type="FunFam" id="3.40.50.2300:FF:000001">
    <property type="entry name" value="DNA-binding response regulator PhoB"/>
    <property type="match status" value="1"/>
</dbReference>
<evidence type="ECO:0000256" key="6">
    <source>
        <dbReference type="ARBA" id="ARBA00023026"/>
    </source>
</evidence>
<keyword evidence="8" id="KW-0010">Activator</keyword>
<dbReference type="FunFam" id="1.10.10.10:FF:000018">
    <property type="entry name" value="DNA-binding response regulator ResD"/>
    <property type="match status" value="1"/>
</dbReference>
<keyword evidence="2" id="KW-0963">Cytoplasm</keyword>
<accession>A0A4Y8LMB0</accession>
<dbReference type="SMART" id="SM00448">
    <property type="entry name" value="REC"/>
    <property type="match status" value="1"/>
</dbReference>
<comment type="subcellular location">
    <subcellularLocation>
        <location evidence="1">Cytoplasm</location>
    </subcellularLocation>
</comment>
<dbReference type="PANTHER" id="PTHR48111">
    <property type="entry name" value="REGULATOR OF RPOS"/>
    <property type="match status" value="1"/>
</dbReference>
<dbReference type="CDD" id="cd17574">
    <property type="entry name" value="REC_OmpR"/>
    <property type="match status" value="1"/>
</dbReference>
<dbReference type="AlphaFoldDB" id="A0A4Y8LMB0"/>
<evidence type="ECO:0000256" key="7">
    <source>
        <dbReference type="ARBA" id="ARBA00023125"/>
    </source>
</evidence>
<organism evidence="16 17">
    <name type="scientific">Jeotgalibacillus salarius</name>
    <dbReference type="NCBI Taxonomy" id="546023"/>
    <lineage>
        <taxon>Bacteria</taxon>
        <taxon>Bacillati</taxon>
        <taxon>Bacillota</taxon>
        <taxon>Bacilli</taxon>
        <taxon>Bacillales</taxon>
        <taxon>Caryophanaceae</taxon>
        <taxon>Jeotgalibacillus</taxon>
    </lineage>
</organism>
<feature type="domain" description="Response regulatory" evidence="14">
    <location>
        <begin position="3"/>
        <end position="116"/>
    </location>
</feature>
<dbReference type="InterPro" id="IPR039420">
    <property type="entry name" value="WalR-like"/>
</dbReference>
<dbReference type="CDD" id="cd00383">
    <property type="entry name" value="trans_reg_C"/>
    <property type="match status" value="1"/>
</dbReference>